<evidence type="ECO:0000313" key="3">
    <source>
        <dbReference type="Proteomes" id="UP000190065"/>
    </source>
</evidence>
<dbReference type="STRING" id="28136.SAMN02745202_01304"/>
<evidence type="ECO:0000313" key="2">
    <source>
        <dbReference type="EMBL" id="SJZ86918.1"/>
    </source>
</evidence>
<keyword evidence="1" id="KW-0472">Membrane</keyword>
<dbReference type="Proteomes" id="UP000190065">
    <property type="component" value="Unassembled WGS sequence"/>
</dbReference>
<organism evidence="2 3">
    <name type="scientific">Segatella oulorum</name>
    <dbReference type="NCBI Taxonomy" id="28136"/>
    <lineage>
        <taxon>Bacteria</taxon>
        <taxon>Pseudomonadati</taxon>
        <taxon>Bacteroidota</taxon>
        <taxon>Bacteroidia</taxon>
        <taxon>Bacteroidales</taxon>
        <taxon>Prevotellaceae</taxon>
        <taxon>Segatella</taxon>
    </lineage>
</organism>
<keyword evidence="1" id="KW-1133">Transmembrane helix</keyword>
<feature type="transmembrane region" description="Helical" evidence="1">
    <location>
        <begin position="16"/>
        <end position="32"/>
    </location>
</feature>
<reference evidence="2 3" key="1">
    <citation type="submission" date="2017-02" db="EMBL/GenBank/DDBJ databases">
        <authorList>
            <person name="Peterson S.W."/>
        </authorList>
    </citation>
    <scope>NUCLEOTIDE SEQUENCE [LARGE SCALE GENOMIC DNA]</scope>
    <source>
        <strain evidence="2 3">ATCC 43324</strain>
    </source>
</reference>
<accession>A0A1T4P7P9</accession>
<dbReference type="RefSeq" id="WP_078805626.1">
    <property type="nucleotide sequence ID" value="NZ_FUXK01000013.1"/>
</dbReference>
<gene>
    <name evidence="2" type="ORF">SAMN02745202_01304</name>
</gene>
<keyword evidence="1" id="KW-0812">Transmembrane</keyword>
<dbReference type="EMBL" id="FUXK01000013">
    <property type="protein sequence ID" value="SJZ86918.1"/>
    <property type="molecule type" value="Genomic_DNA"/>
</dbReference>
<sequence>MKRDSVRIGPFRPRHLILFALLVGITVIRFIPKLGDVYTAKLYPIIGRALASLSNPIPFSMDGIFVLLCIAWLIAYPIYAIVYQKRKKRATLLRMAEFLLWLYAWFYCAWGLNYAQSNIFQRMKMVPMSPDTAAFRNFAYRYADSLNATFTLNFPHEDETMERIQQGYRQLNSTQMGINRPFNRHPHPKTMLLSPLSSMAGVTGSMGPFFCEFTINADVRPHNFPSTCAHEYAHSLGIANEGEANFYSYIICTHASNKALRFSGYYQIFFHMLQQVDDLLGSSEYKIFIKHIRPEIIRLAQSDRNYWLSRRSPIIDTTQRFIYDLYLQSNRVDGGIKSYSGVMAIIMAWEANVFRTGSGGRARD</sequence>
<evidence type="ECO:0000256" key="1">
    <source>
        <dbReference type="SAM" id="Phobius"/>
    </source>
</evidence>
<proteinExistence type="predicted"/>
<dbReference type="eggNOG" id="ENOG502Z7T3">
    <property type="taxonomic scope" value="Bacteria"/>
</dbReference>
<dbReference type="AlphaFoldDB" id="A0A1T4P7P9"/>
<feature type="transmembrane region" description="Helical" evidence="1">
    <location>
        <begin position="95"/>
        <end position="115"/>
    </location>
</feature>
<dbReference type="InterPro" id="IPR024294">
    <property type="entry name" value="DUF3810"/>
</dbReference>
<protein>
    <recommendedName>
        <fullName evidence="4">DUF3810 domain-containing protein</fullName>
    </recommendedName>
</protein>
<feature type="transmembrane region" description="Helical" evidence="1">
    <location>
        <begin position="63"/>
        <end position="83"/>
    </location>
</feature>
<name>A0A1T4P7P9_9BACT</name>
<dbReference type="Pfam" id="PF12725">
    <property type="entry name" value="DUF3810"/>
    <property type="match status" value="1"/>
</dbReference>
<evidence type="ECO:0008006" key="4">
    <source>
        <dbReference type="Google" id="ProtNLM"/>
    </source>
</evidence>